<evidence type="ECO:0000256" key="3">
    <source>
        <dbReference type="ARBA" id="ARBA00022670"/>
    </source>
</evidence>
<feature type="active site" description="Nucleophile" evidence="7">
    <location>
        <position position="389"/>
    </location>
</feature>
<dbReference type="InterPro" id="IPR004634">
    <property type="entry name" value="Pept_S49_pIV"/>
</dbReference>
<evidence type="ECO:0000313" key="9">
    <source>
        <dbReference type="EMBL" id="AHC24322.1"/>
    </source>
</evidence>
<dbReference type="Proteomes" id="UP000018763">
    <property type="component" value="Chromosome"/>
</dbReference>
<gene>
    <name evidence="9" type="ORF">D174_06865</name>
</gene>
<name>V5X8H7_MYCNE</name>
<dbReference type="Gene3D" id="6.20.330.10">
    <property type="match status" value="1"/>
</dbReference>
<dbReference type="InterPro" id="IPR047272">
    <property type="entry name" value="S49_SppA_C"/>
</dbReference>
<dbReference type="PANTHER" id="PTHR33209">
    <property type="entry name" value="PROTEASE 4"/>
    <property type="match status" value="1"/>
</dbReference>
<dbReference type="InterPro" id="IPR004635">
    <property type="entry name" value="Pept_S49_SppA"/>
</dbReference>
<feature type="domain" description="Peptidase S49" evidence="8">
    <location>
        <begin position="112"/>
        <end position="262"/>
    </location>
</feature>
<evidence type="ECO:0000259" key="8">
    <source>
        <dbReference type="Pfam" id="PF01343"/>
    </source>
</evidence>
<evidence type="ECO:0000256" key="2">
    <source>
        <dbReference type="ARBA" id="ARBA00008683"/>
    </source>
</evidence>
<dbReference type="Pfam" id="PF01343">
    <property type="entry name" value="Peptidase_S49"/>
    <property type="match status" value="2"/>
</dbReference>
<dbReference type="SUPFAM" id="SSF52096">
    <property type="entry name" value="ClpP/crotonase"/>
    <property type="match status" value="2"/>
</dbReference>
<sequence>MFGLLTNLPGLLPDAEDVRDLIRKVDTARHNGVPRGCVLELDLQLAPPETVGFDPLMLINLGGKPLTLRQAVAAIHRAAEDDRVAGLIGRIQLSAAPPGPIQELRDAVLAFTAAKPTLAWAETYPGTLSYYLASAFGEVWMQPSGTVGLIGFATNALFLRDALGKAGVEAQFVARGEYKSAANLFTQDSYTDAHREADEALIGSLHTQVTAAVADARGLEVAAVDALADRAPLLRADAVTGGLIDRIGFRDEAYARISELAGAAATADGPDTAPRLYLSRYARATSAKPGPSMPGRKKPTIAVVTLHGPIVSGRGGPQVLPFGNSSAGGDTIAAAIREAAADDEVSAIVLRVDSPGGSVTGSETIWREVVRAREAGKPVVASMGSVAASGGYYVSMAADEIVANAGTITGSIGVVTGKLVTRGLKDKLGVGSDSVRTNANADAWSADAAFTPQQYAQVEAEADLFYTDFVERVAQGRKMSVDAVDAVARGRVWTGADARERGLVDTLGGLHTAIDRAKARAGFDADEQVRVLTYPGSSVLDMLRPKPSSQPVAATLPQAVGAVLGRSVVGAFDQAERDLTGAHALWLGGYRF</sequence>
<dbReference type="eggNOG" id="COG0616">
    <property type="taxonomic scope" value="Bacteria"/>
</dbReference>
<dbReference type="GO" id="GO:0016020">
    <property type="term" value="C:membrane"/>
    <property type="evidence" value="ECO:0007669"/>
    <property type="project" value="UniProtKB-SubCell"/>
</dbReference>
<comment type="similarity">
    <text evidence="2">Belongs to the peptidase S49 family.</text>
</comment>
<dbReference type="Gene3D" id="3.90.226.10">
    <property type="entry name" value="2-enoyl-CoA Hydratase, Chain A, domain 1"/>
    <property type="match status" value="3"/>
</dbReference>
<dbReference type="CDD" id="cd07018">
    <property type="entry name" value="S49_SppA_67K_type"/>
    <property type="match status" value="1"/>
</dbReference>
<dbReference type="GO" id="GO:0006465">
    <property type="term" value="P:signal peptide processing"/>
    <property type="evidence" value="ECO:0007669"/>
    <property type="project" value="InterPro"/>
</dbReference>
<feature type="active site" description="Proton donor/acceptor" evidence="7">
    <location>
        <position position="179"/>
    </location>
</feature>
<dbReference type="InterPro" id="IPR047217">
    <property type="entry name" value="S49_SppA_67K_type_N"/>
</dbReference>
<dbReference type="CDD" id="cd07023">
    <property type="entry name" value="S49_Sppa_N_C"/>
    <property type="match status" value="1"/>
</dbReference>
<keyword evidence="10" id="KW-1185">Reference proteome</keyword>
<evidence type="ECO:0000256" key="5">
    <source>
        <dbReference type="ARBA" id="ARBA00022825"/>
    </source>
</evidence>
<keyword evidence="6" id="KW-0472">Membrane</keyword>
<evidence type="ECO:0000256" key="7">
    <source>
        <dbReference type="PIRSR" id="PIRSR001217-1"/>
    </source>
</evidence>
<proteinExistence type="inferred from homology"/>
<protein>
    <submittedName>
        <fullName evidence="9">Endopeptidase IV</fullName>
    </submittedName>
</protein>
<dbReference type="AlphaFoldDB" id="V5X8H7"/>
<dbReference type="NCBIfam" id="TIGR00705">
    <property type="entry name" value="SppA_67K"/>
    <property type="match status" value="1"/>
</dbReference>
<dbReference type="RefSeq" id="WP_019510991.1">
    <property type="nucleotide sequence ID" value="NC_023036.2"/>
</dbReference>
<evidence type="ECO:0000313" key="10">
    <source>
        <dbReference type="Proteomes" id="UP000018763"/>
    </source>
</evidence>
<keyword evidence="3" id="KW-0645">Protease</keyword>
<evidence type="ECO:0000256" key="4">
    <source>
        <dbReference type="ARBA" id="ARBA00022801"/>
    </source>
</evidence>
<dbReference type="InterPro" id="IPR002142">
    <property type="entry name" value="Peptidase_S49"/>
</dbReference>
<accession>V5X8H7</accession>
<comment type="subcellular location">
    <subcellularLocation>
        <location evidence="1">Membrane</location>
    </subcellularLocation>
</comment>
<dbReference type="PANTHER" id="PTHR33209:SF1">
    <property type="entry name" value="PEPTIDASE S49 DOMAIN-CONTAINING PROTEIN"/>
    <property type="match status" value="1"/>
</dbReference>
<reference evidence="9 10" key="1">
    <citation type="journal article" date="2014" name="Genome Announc.">
        <title>Complete Genome Sequence of Sterol-Transforming Mycobacterium neoaurum Strain VKM Ac-1815D.</title>
        <authorList>
            <person name="Shtratnikova V.Y."/>
            <person name="Bragin E.Y."/>
            <person name="Dovbnya D.V."/>
            <person name="Pekov Y.A."/>
            <person name="Schelkunov M.I."/>
            <person name="Strizhov N."/>
            <person name="Ivashina T.V."/>
            <person name="Ashapkin V.V."/>
            <person name="Donova M.V."/>
        </authorList>
    </citation>
    <scope>NUCLEOTIDE SEQUENCE [LARGE SCALE GENOMIC DNA]</scope>
    <source>
        <strain evidence="9 10">VKM Ac-1815D</strain>
    </source>
</reference>
<evidence type="ECO:0000256" key="1">
    <source>
        <dbReference type="ARBA" id="ARBA00004370"/>
    </source>
</evidence>
<dbReference type="GeneID" id="43449218"/>
<feature type="domain" description="Peptidase S49" evidence="8">
    <location>
        <begin position="372"/>
        <end position="522"/>
    </location>
</feature>
<dbReference type="HOGENOM" id="CLU_008856_1_0_11"/>
<dbReference type="InterPro" id="IPR029045">
    <property type="entry name" value="ClpP/crotonase-like_dom_sf"/>
</dbReference>
<keyword evidence="5" id="KW-0720">Serine protease</keyword>
<evidence type="ECO:0000256" key="6">
    <source>
        <dbReference type="ARBA" id="ARBA00023136"/>
    </source>
</evidence>
<dbReference type="EMBL" id="CP006936">
    <property type="protein sequence ID" value="AHC24322.1"/>
    <property type="molecule type" value="Genomic_DNA"/>
</dbReference>
<organism evidence="9 10">
    <name type="scientific">Mycolicibacterium neoaurum VKM Ac-1815D</name>
    <dbReference type="NCBI Taxonomy" id="700508"/>
    <lineage>
        <taxon>Bacteria</taxon>
        <taxon>Bacillati</taxon>
        <taxon>Actinomycetota</taxon>
        <taxon>Actinomycetes</taxon>
        <taxon>Mycobacteriales</taxon>
        <taxon>Mycobacteriaceae</taxon>
        <taxon>Mycolicibacterium</taxon>
    </lineage>
</organism>
<dbReference type="NCBIfam" id="TIGR00706">
    <property type="entry name" value="SppA_dom"/>
    <property type="match status" value="1"/>
</dbReference>
<dbReference type="PIRSF" id="PIRSF001217">
    <property type="entry name" value="Protease_4_SppA"/>
    <property type="match status" value="1"/>
</dbReference>
<keyword evidence="4" id="KW-0378">Hydrolase</keyword>
<dbReference type="GO" id="GO:0008236">
    <property type="term" value="F:serine-type peptidase activity"/>
    <property type="evidence" value="ECO:0007669"/>
    <property type="project" value="UniProtKB-KW"/>
</dbReference>
<dbReference type="KEGG" id="mne:D174_06865"/>